<dbReference type="HAMAP" id="MF_00037">
    <property type="entry name" value="MurB"/>
    <property type="match status" value="1"/>
</dbReference>
<keyword evidence="16 20" id="KW-0131">Cell cycle</keyword>
<reference evidence="22 23" key="1">
    <citation type="submission" date="2018-02" db="EMBL/GenBank/DDBJ databases">
        <title>Insights into the biology of acidophilic members of the Acidiferrobacteraceae family derived from comparative genomic analyses.</title>
        <authorList>
            <person name="Issotta F."/>
            <person name="Thyssen C."/>
            <person name="Mena C."/>
            <person name="Moya A."/>
            <person name="Bellenberg S."/>
            <person name="Sproer C."/>
            <person name="Covarrubias P.C."/>
            <person name="Sand W."/>
            <person name="Quatrini R."/>
            <person name="Vera M."/>
        </authorList>
    </citation>
    <scope>NUCLEOTIDE SEQUENCE [LARGE SCALE GENOMIC DNA]</scope>
    <source>
        <strain evidence="23">m-1</strain>
    </source>
</reference>
<evidence type="ECO:0000256" key="8">
    <source>
        <dbReference type="ARBA" id="ARBA00022490"/>
    </source>
</evidence>
<comment type="caution">
    <text evidence="22">The sequence shown here is derived from an EMBL/GenBank/DDBJ whole genome shotgun (WGS) entry which is preliminary data.</text>
</comment>
<dbReference type="UniPathway" id="UPA00219"/>
<dbReference type="SUPFAM" id="SSF56194">
    <property type="entry name" value="Uridine diphospho-N-Acetylenolpyruvylglucosamine reductase, MurB, C-terminal domain"/>
    <property type="match status" value="1"/>
</dbReference>
<evidence type="ECO:0000256" key="3">
    <source>
        <dbReference type="ARBA" id="ARBA00004496"/>
    </source>
</evidence>
<dbReference type="GO" id="GO:0071555">
    <property type="term" value="P:cell wall organization"/>
    <property type="evidence" value="ECO:0007669"/>
    <property type="project" value="UniProtKB-KW"/>
</dbReference>
<keyword evidence="17 20" id="KW-0961">Cell wall biogenesis/degradation</keyword>
<keyword evidence="15 20" id="KW-0560">Oxidoreductase</keyword>
<evidence type="ECO:0000256" key="18">
    <source>
        <dbReference type="ARBA" id="ARBA00031026"/>
    </source>
</evidence>
<dbReference type="RefSeq" id="WP_114283205.1">
    <property type="nucleotide sequence ID" value="NZ_PSYR01000002.1"/>
</dbReference>
<dbReference type="InterPro" id="IPR036318">
    <property type="entry name" value="FAD-bd_PCMH-like_sf"/>
</dbReference>
<keyword evidence="10 20" id="KW-0285">Flavoprotein</keyword>
<dbReference type="Proteomes" id="UP000253250">
    <property type="component" value="Unassembled WGS sequence"/>
</dbReference>
<feature type="active site" evidence="20">
    <location>
        <position position="287"/>
    </location>
</feature>
<dbReference type="GO" id="GO:0051301">
    <property type="term" value="P:cell division"/>
    <property type="evidence" value="ECO:0007669"/>
    <property type="project" value="UniProtKB-KW"/>
</dbReference>
<evidence type="ECO:0000256" key="15">
    <source>
        <dbReference type="ARBA" id="ARBA00023002"/>
    </source>
</evidence>
<evidence type="ECO:0000256" key="13">
    <source>
        <dbReference type="ARBA" id="ARBA00022960"/>
    </source>
</evidence>
<evidence type="ECO:0000313" key="23">
    <source>
        <dbReference type="Proteomes" id="UP000253250"/>
    </source>
</evidence>
<proteinExistence type="inferred from homology"/>
<dbReference type="Pfam" id="PF02873">
    <property type="entry name" value="MurB_C"/>
    <property type="match status" value="1"/>
</dbReference>
<evidence type="ECO:0000256" key="4">
    <source>
        <dbReference type="ARBA" id="ARBA00004752"/>
    </source>
</evidence>
<evidence type="ECO:0000313" key="22">
    <source>
        <dbReference type="EMBL" id="RCN56641.1"/>
    </source>
</evidence>
<comment type="cofactor">
    <cofactor evidence="1 20">
        <name>FAD</name>
        <dbReference type="ChEBI" id="CHEBI:57692"/>
    </cofactor>
</comment>
<evidence type="ECO:0000256" key="11">
    <source>
        <dbReference type="ARBA" id="ARBA00022827"/>
    </source>
</evidence>
<evidence type="ECO:0000259" key="21">
    <source>
        <dbReference type="PROSITE" id="PS51387"/>
    </source>
</evidence>
<organism evidence="22 23">
    <name type="scientific">Acidiferrobacter thiooxydans</name>
    <dbReference type="NCBI Taxonomy" id="163359"/>
    <lineage>
        <taxon>Bacteria</taxon>
        <taxon>Pseudomonadati</taxon>
        <taxon>Pseudomonadota</taxon>
        <taxon>Gammaproteobacteria</taxon>
        <taxon>Acidiferrobacterales</taxon>
        <taxon>Acidiferrobacteraceae</taxon>
        <taxon>Acidiferrobacter</taxon>
    </lineage>
</organism>
<dbReference type="InterPro" id="IPR006094">
    <property type="entry name" value="Oxid_FAD_bind_N"/>
</dbReference>
<keyword evidence="12 20" id="KW-0521">NADP</keyword>
<dbReference type="Pfam" id="PF01565">
    <property type="entry name" value="FAD_binding_4"/>
    <property type="match status" value="1"/>
</dbReference>
<comment type="catalytic activity">
    <reaction evidence="19 20">
        <text>UDP-N-acetyl-alpha-D-muramate + NADP(+) = UDP-N-acetyl-3-O-(1-carboxyvinyl)-alpha-D-glucosamine + NADPH + H(+)</text>
        <dbReference type="Rhea" id="RHEA:12248"/>
        <dbReference type="ChEBI" id="CHEBI:15378"/>
        <dbReference type="ChEBI" id="CHEBI:57783"/>
        <dbReference type="ChEBI" id="CHEBI:58349"/>
        <dbReference type="ChEBI" id="CHEBI:68483"/>
        <dbReference type="ChEBI" id="CHEBI:70757"/>
        <dbReference type="EC" id="1.3.1.98"/>
    </reaction>
</comment>
<name>A0A368HGM9_9GAMM</name>
<evidence type="ECO:0000256" key="9">
    <source>
        <dbReference type="ARBA" id="ARBA00022618"/>
    </source>
</evidence>
<keyword evidence="8 20" id="KW-0963">Cytoplasm</keyword>
<evidence type="ECO:0000256" key="14">
    <source>
        <dbReference type="ARBA" id="ARBA00022984"/>
    </source>
</evidence>
<dbReference type="EMBL" id="PSYR01000002">
    <property type="protein sequence ID" value="RCN56641.1"/>
    <property type="molecule type" value="Genomic_DNA"/>
</dbReference>
<dbReference type="Gene3D" id="3.90.78.10">
    <property type="entry name" value="UDP-N-acetylenolpyruvoylglucosamine reductase, C-terminal domain"/>
    <property type="match status" value="1"/>
</dbReference>
<dbReference type="InterPro" id="IPR036635">
    <property type="entry name" value="MurB_C_sf"/>
</dbReference>
<evidence type="ECO:0000256" key="16">
    <source>
        <dbReference type="ARBA" id="ARBA00023306"/>
    </source>
</evidence>
<dbReference type="GO" id="GO:0071949">
    <property type="term" value="F:FAD binding"/>
    <property type="evidence" value="ECO:0007669"/>
    <property type="project" value="InterPro"/>
</dbReference>
<dbReference type="InterPro" id="IPR016166">
    <property type="entry name" value="FAD-bd_PCMH"/>
</dbReference>
<dbReference type="AlphaFoldDB" id="A0A368HGM9"/>
<dbReference type="InterPro" id="IPR016167">
    <property type="entry name" value="FAD-bd_PCMH_sub1"/>
</dbReference>
<dbReference type="GO" id="GO:0008762">
    <property type="term" value="F:UDP-N-acetylmuramate dehydrogenase activity"/>
    <property type="evidence" value="ECO:0007669"/>
    <property type="project" value="UniProtKB-UniRule"/>
</dbReference>
<evidence type="ECO:0000256" key="6">
    <source>
        <dbReference type="ARBA" id="ARBA00012518"/>
    </source>
</evidence>
<gene>
    <name evidence="20" type="primary">murB</name>
    <name evidence="22" type="ORF">C4900_12750</name>
</gene>
<dbReference type="InterPro" id="IPR011601">
    <property type="entry name" value="MurB_C"/>
</dbReference>
<dbReference type="Gene3D" id="3.30.43.10">
    <property type="entry name" value="Uridine Diphospho-n-acetylenolpyruvylglucosamine Reductase, domain 2"/>
    <property type="match status" value="1"/>
</dbReference>
<dbReference type="PANTHER" id="PTHR21071:SF4">
    <property type="entry name" value="UDP-N-ACETYLENOLPYRUVOYLGLUCOSAMINE REDUCTASE"/>
    <property type="match status" value="1"/>
</dbReference>
<dbReference type="OrthoDB" id="9804753at2"/>
<sequence length="295" mass="30971">MSALTPKVDTAVRYGERLAGRTTWRVGGPADLFYVPPTVTALAAFLSAHRDSPLLWLGLGSNTLVRDGGFRGAVLVTAGGLGDLGIVGATVRAEAGVPLAKLARFCAQSGYAGLEFLAGIPGTVGGALAMNAGAGGHEIWEYVAAVETIDRHGQIDRRTRADFDIAYRRAISPREEWFVSASFALPAAEPEVGMARIREHLAIRNCTQPMHTANAGSVFRNPPGDHAGRLIEAAGLKGLREGGAMVSPRHANFIINDGTACAADIECLIGRVQALVQERTGIVLSPEVKIVGEVG</sequence>
<evidence type="ECO:0000256" key="1">
    <source>
        <dbReference type="ARBA" id="ARBA00001974"/>
    </source>
</evidence>
<feature type="active site" evidence="20">
    <location>
        <position position="168"/>
    </location>
</feature>
<evidence type="ECO:0000256" key="19">
    <source>
        <dbReference type="ARBA" id="ARBA00048914"/>
    </source>
</evidence>
<comment type="subcellular location">
    <subcellularLocation>
        <location evidence="3 20">Cytoplasm</location>
    </subcellularLocation>
</comment>
<dbReference type="SUPFAM" id="SSF56176">
    <property type="entry name" value="FAD-binding/transporter-associated domain-like"/>
    <property type="match status" value="1"/>
</dbReference>
<evidence type="ECO:0000256" key="12">
    <source>
        <dbReference type="ARBA" id="ARBA00022857"/>
    </source>
</evidence>
<evidence type="ECO:0000256" key="2">
    <source>
        <dbReference type="ARBA" id="ARBA00003921"/>
    </source>
</evidence>
<comment type="similarity">
    <text evidence="5 20">Belongs to the MurB family.</text>
</comment>
<dbReference type="InterPro" id="IPR016169">
    <property type="entry name" value="FAD-bd_PCMH_sub2"/>
</dbReference>
<dbReference type="PANTHER" id="PTHR21071">
    <property type="entry name" value="UDP-N-ACETYLENOLPYRUVOYLGLUCOSAMINE REDUCTASE"/>
    <property type="match status" value="1"/>
</dbReference>
<comment type="pathway">
    <text evidence="4 20">Cell wall biogenesis; peptidoglycan biosynthesis.</text>
</comment>
<dbReference type="PROSITE" id="PS51387">
    <property type="entry name" value="FAD_PCMH"/>
    <property type="match status" value="1"/>
</dbReference>
<evidence type="ECO:0000256" key="5">
    <source>
        <dbReference type="ARBA" id="ARBA00010485"/>
    </source>
</evidence>
<keyword evidence="23" id="KW-1185">Reference proteome</keyword>
<keyword evidence="11 20" id="KW-0274">FAD</keyword>
<dbReference type="InterPro" id="IPR003170">
    <property type="entry name" value="MurB"/>
</dbReference>
<dbReference type="GO" id="GO:0008360">
    <property type="term" value="P:regulation of cell shape"/>
    <property type="evidence" value="ECO:0007669"/>
    <property type="project" value="UniProtKB-KW"/>
</dbReference>
<keyword evidence="9 20" id="KW-0132">Cell division</keyword>
<keyword evidence="13 20" id="KW-0133">Cell shape</keyword>
<evidence type="ECO:0000256" key="7">
    <source>
        <dbReference type="ARBA" id="ARBA00015188"/>
    </source>
</evidence>
<dbReference type="Gene3D" id="3.30.465.10">
    <property type="match status" value="1"/>
</dbReference>
<protein>
    <recommendedName>
        <fullName evidence="7 20">UDP-N-acetylenolpyruvoylglucosamine reductase</fullName>
        <ecNumber evidence="6 20">1.3.1.98</ecNumber>
    </recommendedName>
    <alternativeName>
        <fullName evidence="18 20">UDP-N-acetylmuramate dehydrogenase</fullName>
    </alternativeName>
</protein>
<dbReference type="GO" id="GO:0005829">
    <property type="term" value="C:cytosol"/>
    <property type="evidence" value="ECO:0007669"/>
    <property type="project" value="TreeGrafter"/>
</dbReference>
<dbReference type="NCBIfam" id="TIGR00179">
    <property type="entry name" value="murB"/>
    <property type="match status" value="1"/>
</dbReference>
<evidence type="ECO:0000256" key="10">
    <source>
        <dbReference type="ARBA" id="ARBA00022630"/>
    </source>
</evidence>
<feature type="active site" description="Proton donor" evidence="20">
    <location>
        <position position="217"/>
    </location>
</feature>
<accession>A0A368HGM9</accession>
<keyword evidence="14 20" id="KW-0573">Peptidoglycan synthesis</keyword>
<feature type="domain" description="FAD-binding PCMH-type" evidence="21">
    <location>
        <begin position="25"/>
        <end position="188"/>
    </location>
</feature>
<dbReference type="NCBIfam" id="NF010480">
    <property type="entry name" value="PRK13905.1"/>
    <property type="match status" value="1"/>
</dbReference>
<dbReference type="GO" id="GO:0009252">
    <property type="term" value="P:peptidoglycan biosynthetic process"/>
    <property type="evidence" value="ECO:0007669"/>
    <property type="project" value="UniProtKB-UniRule"/>
</dbReference>
<evidence type="ECO:0000256" key="20">
    <source>
        <dbReference type="HAMAP-Rule" id="MF_00037"/>
    </source>
</evidence>
<comment type="function">
    <text evidence="2 20">Cell wall formation.</text>
</comment>
<dbReference type="EC" id="1.3.1.98" evidence="6 20"/>
<evidence type="ECO:0000256" key="17">
    <source>
        <dbReference type="ARBA" id="ARBA00023316"/>
    </source>
</evidence>